<feature type="compositionally biased region" description="Polar residues" evidence="1">
    <location>
        <begin position="41"/>
        <end position="54"/>
    </location>
</feature>
<sequence>MTSVPTTSFIPVIPASTPAGVGDRPAADTVSGTDAVRPNSAAPQSGGSTQNGLNPSFPAGTSGIEAQLFGARSEGARPNSPSRDSSDSRSAVNAQSRGGSSEKKSLPGQLTDEEKAQVQALKARDREVRAHEGAHKAAGGALTGAVSYDYQVGPDGRRYAVGGSVDIDTSAVQGDPEATIAKMRTVQAAALAPAKPSGQDRSVAAAASAAIRAAEAELSAQEPEDTDPASESETSDAGGPEERTSRAEAPVSGDVSGNAVGADASDTGNTPPAFDPAFRDGLPATFADRDRGIQSYQNAVSIVGGRGGTSAASLFANDGLFAGGGVGVQSDLRSFDVRA</sequence>
<keyword evidence="3" id="KW-1185">Reference proteome</keyword>
<dbReference type="EMBL" id="BNCI01000001">
    <property type="protein sequence ID" value="GHF15762.1"/>
    <property type="molecule type" value="Genomic_DNA"/>
</dbReference>
<name>A0A919AMB1_9PROT</name>
<dbReference type="RefSeq" id="WP_191250200.1">
    <property type="nucleotide sequence ID" value="NZ_BNCI01000001.1"/>
</dbReference>
<evidence type="ECO:0000256" key="1">
    <source>
        <dbReference type="SAM" id="MobiDB-lite"/>
    </source>
</evidence>
<reference evidence="2" key="2">
    <citation type="submission" date="2020-09" db="EMBL/GenBank/DDBJ databases">
        <authorList>
            <person name="Sun Q."/>
            <person name="Kim S."/>
        </authorList>
    </citation>
    <scope>NUCLEOTIDE SEQUENCE</scope>
    <source>
        <strain evidence="2">KCTC 42590</strain>
    </source>
</reference>
<feature type="region of interest" description="Disordered" evidence="1">
    <location>
        <begin position="189"/>
        <end position="283"/>
    </location>
</feature>
<feature type="compositionally biased region" description="Acidic residues" evidence="1">
    <location>
        <begin position="222"/>
        <end position="234"/>
    </location>
</feature>
<dbReference type="AlphaFoldDB" id="A0A919AMB1"/>
<organism evidence="2 3">
    <name type="scientific">Kordiimonas sediminis</name>
    <dbReference type="NCBI Taxonomy" id="1735581"/>
    <lineage>
        <taxon>Bacteria</taxon>
        <taxon>Pseudomonadati</taxon>
        <taxon>Pseudomonadota</taxon>
        <taxon>Alphaproteobacteria</taxon>
        <taxon>Kordiimonadales</taxon>
        <taxon>Kordiimonadaceae</taxon>
        <taxon>Kordiimonas</taxon>
    </lineage>
</organism>
<gene>
    <name evidence="2" type="ORF">GCM10017044_07460</name>
</gene>
<dbReference type="Pfam" id="PF12118">
    <property type="entry name" value="SprA-related"/>
    <property type="match status" value="1"/>
</dbReference>
<protein>
    <recommendedName>
        <fullName evidence="4">SprA-related family protein</fullName>
    </recommendedName>
</protein>
<evidence type="ECO:0000313" key="2">
    <source>
        <dbReference type="EMBL" id="GHF15762.1"/>
    </source>
</evidence>
<feature type="region of interest" description="Disordered" evidence="1">
    <location>
        <begin position="1"/>
        <end position="145"/>
    </location>
</feature>
<evidence type="ECO:0008006" key="4">
    <source>
        <dbReference type="Google" id="ProtNLM"/>
    </source>
</evidence>
<comment type="caution">
    <text evidence="2">The sequence shown here is derived from an EMBL/GenBank/DDBJ whole genome shotgun (WGS) entry which is preliminary data.</text>
</comment>
<reference evidence="2" key="1">
    <citation type="journal article" date="2014" name="Int. J. Syst. Evol. Microbiol.">
        <title>Complete genome sequence of Corynebacterium casei LMG S-19264T (=DSM 44701T), isolated from a smear-ripened cheese.</title>
        <authorList>
            <consortium name="US DOE Joint Genome Institute (JGI-PGF)"/>
            <person name="Walter F."/>
            <person name="Albersmeier A."/>
            <person name="Kalinowski J."/>
            <person name="Ruckert C."/>
        </authorList>
    </citation>
    <scope>NUCLEOTIDE SEQUENCE</scope>
    <source>
        <strain evidence="2">KCTC 42590</strain>
    </source>
</reference>
<feature type="compositionally biased region" description="Basic and acidic residues" evidence="1">
    <location>
        <begin position="112"/>
        <end position="135"/>
    </location>
</feature>
<dbReference type="Proteomes" id="UP000630923">
    <property type="component" value="Unassembled WGS sequence"/>
</dbReference>
<feature type="compositionally biased region" description="Low complexity" evidence="1">
    <location>
        <begin position="204"/>
        <end position="220"/>
    </location>
</feature>
<proteinExistence type="predicted"/>
<dbReference type="InterPro" id="IPR021973">
    <property type="entry name" value="SprA-related"/>
</dbReference>
<evidence type="ECO:0000313" key="3">
    <source>
        <dbReference type="Proteomes" id="UP000630923"/>
    </source>
</evidence>
<accession>A0A919AMB1</accession>